<evidence type="ECO:0000256" key="1">
    <source>
        <dbReference type="ARBA" id="ARBA00001947"/>
    </source>
</evidence>
<dbReference type="Pfam" id="PF07687">
    <property type="entry name" value="M20_dimer"/>
    <property type="match status" value="1"/>
</dbReference>
<organism evidence="7 8">
    <name type="scientific">Candidatus Cytomitobacter primus</name>
    <dbReference type="NCBI Taxonomy" id="2066024"/>
    <lineage>
        <taxon>Bacteria</taxon>
        <taxon>Pseudomonadati</taxon>
        <taxon>Pseudomonadota</taxon>
        <taxon>Alphaproteobacteria</taxon>
        <taxon>Holosporales</taxon>
        <taxon>Holosporaceae</taxon>
        <taxon>Candidatus Cytomitobacter</taxon>
    </lineage>
</organism>
<dbReference type="EMBL" id="CP043316">
    <property type="protein sequence ID" value="QEK38517.1"/>
    <property type="molecule type" value="Genomic_DNA"/>
</dbReference>
<dbReference type="GO" id="GO:0008777">
    <property type="term" value="F:acetylornithine deacetylase activity"/>
    <property type="evidence" value="ECO:0007669"/>
    <property type="project" value="TreeGrafter"/>
</dbReference>
<proteinExistence type="predicted"/>
<dbReference type="InterPro" id="IPR050072">
    <property type="entry name" value="Peptidase_M20A"/>
</dbReference>
<dbReference type="PANTHER" id="PTHR43808:SF31">
    <property type="entry name" value="N-ACETYL-L-CITRULLINE DEACETYLASE"/>
    <property type="match status" value="1"/>
</dbReference>
<dbReference type="InterPro" id="IPR036264">
    <property type="entry name" value="Bact_exopeptidase_dim_dom"/>
</dbReference>
<dbReference type="InterPro" id="IPR001261">
    <property type="entry name" value="ArgE/DapE_CS"/>
</dbReference>
<dbReference type="PROSITE" id="PS00759">
    <property type="entry name" value="ARGE_DAPE_CPG2_2"/>
    <property type="match status" value="1"/>
</dbReference>
<dbReference type="GO" id="GO:0006526">
    <property type="term" value="P:L-arginine biosynthetic process"/>
    <property type="evidence" value="ECO:0007669"/>
    <property type="project" value="TreeGrafter"/>
</dbReference>
<keyword evidence="8" id="KW-1185">Reference proteome</keyword>
<keyword evidence="4" id="KW-0862">Zinc</keyword>
<name>A0A5C0UFL9_9PROT</name>
<evidence type="ECO:0000256" key="3">
    <source>
        <dbReference type="ARBA" id="ARBA00022801"/>
    </source>
</evidence>
<dbReference type="NCBIfam" id="NF009557">
    <property type="entry name" value="PRK13009.1"/>
    <property type="match status" value="1"/>
</dbReference>
<feature type="domain" description="Peptidase M20 dimerisation" evidence="6">
    <location>
        <begin position="170"/>
        <end position="276"/>
    </location>
</feature>
<dbReference type="KEGG" id="cpri:FZC34_01170"/>
<dbReference type="GO" id="GO:0046872">
    <property type="term" value="F:metal ion binding"/>
    <property type="evidence" value="ECO:0007669"/>
    <property type="project" value="UniProtKB-KW"/>
</dbReference>
<dbReference type="GO" id="GO:0009014">
    <property type="term" value="F:succinyl-diaminopimelate desuccinylase activity"/>
    <property type="evidence" value="ECO:0007669"/>
    <property type="project" value="UniProtKB-EC"/>
</dbReference>
<dbReference type="Pfam" id="PF01546">
    <property type="entry name" value="Peptidase_M20"/>
    <property type="match status" value="1"/>
</dbReference>
<protein>
    <submittedName>
        <fullName evidence="7">Succinyl-diaminopimelate desuccinylase</fullName>
        <ecNumber evidence="7">3.5.1.18</ecNumber>
    </submittedName>
</protein>
<dbReference type="InterPro" id="IPR011650">
    <property type="entry name" value="Peptidase_M20_dimer"/>
</dbReference>
<evidence type="ECO:0000313" key="7">
    <source>
        <dbReference type="EMBL" id="QEK38517.1"/>
    </source>
</evidence>
<dbReference type="SUPFAM" id="SSF53187">
    <property type="entry name" value="Zn-dependent exopeptidases"/>
    <property type="match status" value="1"/>
</dbReference>
<dbReference type="SUPFAM" id="SSF55031">
    <property type="entry name" value="Bacterial exopeptidase dimerisation domain"/>
    <property type="match status" value="1"/>
</dbReference>
<evidence type="ECO:0000256" key="2">
    <source>
        <dbReference type="ARBA" id="ARBA00022723"/>
    </source>
</evidence>
<dbReference type="OrthoDB" id="9809784at2"/>
<dbReference type="PANTHER" id="PTHR43808">
    <property type="entry name" value="ACETYLORNITHINE DEACETYLASE"/>
    <property type="match status" value="1"/>
</dbReference>
<dbReference type="Proteomes" id="UP000325004">
    <property type="component" value="Chromosome"/>
</dbReference>
<dbReference type="Gene3D" id="3.30.70.360">
    <property type="match status" value="1"/>
</dbReference>
<sequence>MENTLQIIAQLVKYQSITPLGLDCLRYIESMLKSLNFDTEIVKYGPVYNMFAKLEKPGPHICFGGHIDTVPPGNLWANDPNQLTRNGDEISGLGIVDMKGSIGCFLSILQNHIDEINGSISLLLTTDEEGDATDGIKRYIEEGKIKNEQIDLFILGEPTCNSIAGDSVKIGRRGSVTAVLSLEGSKGHIAYPEFANSAINPLEDLISEFNNKSIGESNQYFEATRVQITSINTPNPVENVIPGSVEIGFGTRFNSNYKGEDIIKILSEKIERICTKYKVKYSITWKLHGEPFIINDKNIINWLDKNIQDITNNPVNFNASGATSDGRFLTKLGPVVEIGLEESEAHQTGEKTTIQNIMQLREIFKKLLLNLDTFPKFQV</sequence>
<accession>A0A5C0UFL9</accession>
<dbReference type="RefSeq" id="WP_148971633.1">
    <property type="nucleotide sequence ID" value="NZ_CP043316.1"/>
</dbReference>
<gene>
    <name evidence="7" type="primary">dapE</name>
    <name evidence="7" type="ORF">FZC34_01170</name>
</gene>
<dbReference type="AlphaFoldDB" id="A0A5C0UFL9"/>
<evidence type="ECO:0000256" key="5">
    <source>
        <dbReference type="ARBA" id="ARBA00023285"/>
    </source>
</evidence>
<comment type="cofactor">
    <cofactor evidence="1">
        <name>Zn(2+)</name>
        <dbReference type="ChEBI" id="CHEBI:29105"/>
    </cofactor>
</comment>
<keyword evidence="3 7" id="KW-0378">Hydrolase</keyword>
<evidence type="ECO:0000313" key="8">
    <source>
        <dbReference type="Proteomes" id="UP000325004"/>
    </source>
</evidence>
<dbReference type="EC" id="3.5.1.18" evidence="7"/>
<dbReference type="Gene3D" id="3.40.630.10">
    <property type="entry name" value="Zn peptidases"/>
    <property type="match status" value="1"/>
</dbReference>
<keyword evidence="2" id="KW-0479">Metal-binding</keyword>
<reference evidence="7 8" key="1">
    <citation type="submission" date="2019-08" db="EMBL/GenBank/DDBJ databases">
        <title>Highly reduced genomes of protist endosymbionts show evolutionary convergence.</title>
        <authorList>
            <person name="George E."/>
            <person name="Husnik F."/>
            <person name="Tashyreva D."/>
            <person name="Prokopchuk G."/>
            <person name="Horak A."/>
            <person name="Kwong W.K."/>
            <person name="Lukes J."/>
            <person name="Keeling P.J."/>
        </authorList>
    </citation>
    <scope>NUCLEOTIDE SEQUENCE [LARGE SCALE GENOMIC DNA]</scope>
    <source>
        <strain evidence="7">1604LC</strain>
    </source>
</reference>
<evidence type="ECO:0000259" key="6">
    <source>
        <dbReference type="Pfam" id="PF07687"/>
    </source>
</evidence>
<evidence type="ECO:0000256" key="4">
    <source>
        <dbReference type="ARBA" id="ARBA00022833"/>
    </source>
</evidence>
<keyword evidence="5" id="KW-0170">Cobalt</keyword>
<dbReference type="InterPro" id="IPR002933">
    <property type="entry name" value="Peptidase_M20"/>
</dbReference>